<evidence type="ECO:0000256" key="7">
    <source>
        <dbReference type="SAM" id="MobiDB-lite"/>
    </source>
</evidence>
<dbReference type="STRING" id="6238.A8XA81"/>
<reference evidence="10 11" key="2">
    <citation type="journal article" date="2011" name="PLoS Genet.">
        <title>Caenorhabditis briggsae recombinant inbred line genotypes reveal inter-strain incompatibility and the evolution of recombination.</title>
        <authorList>
            <person name="Ross J.A."/>
            <person name="Koboldt D.C."/>
            <person name="Staisch J.E."/>
            <person name="Chamberlin H.M."/>
            <person name="Gupta B.P."/>
            <person name="Miller R.D."/>
            <person name="Baird S.E."/>
            <person name="Haag E.S."/>
        </authorList>
    </citation>
    <scope>NUCLEOTIDE SEQUENCE [LARGE SCALE GENOMIC DNA]</scope>
    <source>
        <strain evidence="10 11">AF16</strain>
    </source>
</reference>
<evidence type="ECO:0000256" key="6">
    <source>
        <dbReference type="SAM" id="Coils"/>
    </source>
</evidence>
<protein>
    <submittedName>
        <fullName evidence="10">Protein CBR-HLH-11</fullName>
    </submittedName>
</protein>
<dbReference type="Pfam" id="PF00010">
    <property type="entry name" value="HLH"/>
    <property type="match status" value="1"/>
</dbReference>
<dbReference type="HOGENOM" id="CLU_634967_0_0_1"/>
<feature type="region of interest" description="Disordered" evidence="7">
    <location>
        <begin position="309"/>
        <end position="344"/>
    </location>
</feature>
<dbReference type="GO" id="GO:0005634">
    <property type="term" value="C:nucleus"/>
    <property type="evidence" value="ECO:0000318"/>
    <property type="project" value="GO_Central"/>
</dbReference>
<evidence type="ECO:0000313" key="12">
    <source>
        <dbReference type="WormBase" id="CBG10034a"/>
    </source>
</evidence>
<dbReference type="GO" id="GO:0000981">
    <property type="term" value="F:DNA-binding transcription factor activity, RNA polymerase II-specific"/>
    <property type="evidence" value="ECO:0000318"/>
    <property type="project" value="GO_Central"/>
</dbReference>
<dbReference type="InterPro" id="IPR052207">
    <property type="entry name" value="Max-like/E-box_TFs"/>
</dbReference>
<reference evidence="10 11" key="1">
    <citation type="journal article" date="2003" name="PLoS Biol.">
        <title>The genome sequence of Caenorhabditis briggsae: a platform for comparative genomics.</title>
        <authorList>
            <person name="Stein L.D."/>
            <person name="Bao Z."/>
            <person name="Blasiar D."/>
            <person name="Blumenthal T."/>
            <person name="Brent M.R."/>
            <person name="Chen N."/>
            <person name="Chinwalla A."/>
            <person name="Clarke L."/>
            <person name="Clee C."/>
            <person name="Coghlan A."/>
            <person name="Coulson A."/>
            <person name="D'Eustachio P."/>
            <person name="Fitch D.H."/>
            <person name="Fulton L.A."/>
            <person name="Fulton R.E."/>
            <person name="Griffiths-Jones S."/>
            <person name="Harris T.W."/>
            <person name="Hillier L.W."/>
            <person name="Kamath R."/>
            <person name="Kuwabara P.E."/>
            <person name="Mardis E.R."/>
            <person name="Marra M.A."/>
            <person name="Miner T.L."/>
            <person name="Minx P."/>
            <person name="Mullikin J.C."/>
            <person name="Plumb R.W."/>
            <person name="Rogers J."/>
            <person name="Schein J.E."/>
            <person name="Sohrmann M."/>
            <person name="Spieth J."/>
            <person name="Stajich J.E."/>
            <person name="Wei C."/>
            <person name="Willey D."/>
            <person name="Wilson R.K."/>
            <person name="Durbin R."/>
            <person name="Waterston R.H."/>
        </authorList>
    </citation>
    <scope>NUCLEOTIDE SEQUENCE [LARGE SCALE GENOMIC DNA]</scope>
    <source>
        <strain evidence="10 11">AF16</strain>
    </source>
</reference>
<dbReference type="Proteomes" id="UP000008549">
    <property type="component" value="Unassembled WGS sequence"/>
</dbReference>
<evidence type="ECO:0000256" key="4">
    <source>
        <dbReference type="ARBA" id="ARBA00023163"/>
    </source>
</evidence>
<feature type="coiled-coil region" evidence="6">
    <location>
        <begin position="251"/>
        <end position="278"/>
    </location>
</feature>
<keyword evidence="3" id="KW-0238">DNA-binding</keyword>
<dbReference type="FunFam" id="4.10.280.10:FF:000127">
    <property type="entry name" value="Helix-loop-helix protein 11"/>
    <property type="match status" value="1"/>
</dbReference>
<feature type="compositionally biased region" description="Low complexity" evidence="7">
    <location>
        <begin position="329"/>
        <end position="344"/>
    </location>
</feature>
<dbReference type="InterPro" id="IPR036638">
    <property type="entry name" value="HLH_DNA-bd_sf"/>
</dbReference>
<dbReference type="WormBase" id="CBG10034a">
    <property type="protein sequence ID" value="CBP43921"/>
    <property type="gene ID" value="WBGene00031518"/>
    <property type="gene designation" value="Cbr-hlh-11"/>
</dbReference>
<dbReference type="SUPFAM" id="SSF47459">
    <property type="entry name" value="HLH, helix-loop-helix DNA-binding domain"/>
    <property type="match status" value="1"/>
</dbReference>
<comment type="subcellular location">
    <subcellularLocation>
        <location evidence="1">Nucleus</location>
    </subcellularLocation>
</comment>
<evidence type="ECO:0000256" key="3">
    <source>
        <dbReference type="ARBA" id="ARBA00023125"/>
    </source>
</evidence>
<evidence type="ECO:0000256" key="1">
    <source>
        <dbReference type="ARBA" id="ARBA00004123"/>
    </source>
</evidence>
<feature type="domain" description="BHLH" evidence="9">
    <location>
        <begin position="168"/>
        <end position="219"/>
    </location>
</feature>
<dbReference type="eggNOG" id="KOG0561">
    <property type="taxonomic scope" value="Eukaryota"/>
</dbReference>
<keyword evidence="11" id="KW-1185">Reference proteome</keyword>
<dbReference type="OMA" id="TIGHAPM"/>
<dbReference type="GO" id="GO:0006357">
    <property type="term" value="P:regulation of transcription by RNA polymerase II"/>
    <property type="evidence" value="ECO:0000318"/>
    <property type="project" value="GO_Central"/>
</dbReference>
<evidence type="ECO:0000256" key="8">
    <source>
        <dbReference type="SAM" id="SignalP"/>
    </source>
</evidence>
<evidence type="ECO:0000259" key="9">
    <source>
        <dbReference type="PROSITE" id="PS50888"/>
    </source>
</evidence>
<organism evidence="10 11">
    <name type="scientific">Caenorhabditis briggsae</name>
    <dbReference type="NCBI Taxonomy" id="6238"/>
    <lineage>
        <taxon>Eukaryota</taxon>
        <taxon>Metazoa</taxon>
        <taxon>Ecdysozoa</taxon>
        <taxon>Nematoda</taxon>
        <taxon>Chromadorea</taxon>
        <taxon>Rhabditida</taxon>
        <taxon>Rhabditina</taxon>
        <taxon>Rhabditomorpha</taxon>
        <taxon>Rhabditoidea</taxon>
        <taxon>Rhabditidae</taxon>
        <taxon>Peloderinae</taxon>
        <taxon>Caenorhabditis</taxon>
    </lineage>
</organism>
<keyword evidence="6" id="KW-0175">Coiled coil</keyword>
<gene>
    <name evidence="12" type="primary">hlh-11</name>
    <name evidence="10" type="synonym">Cbr-hlh-11</name>
    <name evidence="12" type="ORF">CBG10034</name>
    <name evidence="10" type="ORF">CBG_10034</name>
</gene>
<dbReference type="GO" id="GO:0046983">
    <property type="term" value="F:protein dimerization activity"/>
    <property type="evidence" value="ECO:0007669"/>
    <property type="project" value="InterPro"/>
</dbReference>
<feature type="chain" id="PRO_5002730283" evidence="8">
    <location>
        <begin position="21"/>
        <end position="480"/>
    </location>
</feature>
<dbReference type="AlphaFoldDB" id="A8XA81"/>
<dbReference type="PANTHER" id="PTHR15741">
    <property type="entry name" value="BASIC HELIX-LOOP-HELIX ZIP TRANSCRIPTION FACTOR"/>
    <property type="match status" value="1"/>
</dbReference>
<feature type="signal peptide" evidence="8">
    <location>
        <begin position="1"/>
        <end position="20"/>
    </location>
</feature>
<dbReference type="EMBL" id="HE601459">
    <property type="protein sequence ID" value="CAP29549.2"/>
    <property type="molecule type" value="Genomic_DNA"/>
</dbReference>
<dbReference type="InParanoid" id="A8XA81"/>
<dbReference type="SMART" id="SM00353">
    <property type="entry name" value="HLH"/>
    <property type="match status" value="1"/>
</dbReference>
<proteinExistence type="predicted"/>
<sequence>MLSFFLKSFFENFFVVVIFALSPSSYYQSGESFSAEKRKRESNLTEEERISNQKNVISMVRSDSAEEDQIINDDGFDLTEEDEEMMSSGTGALPVTITDWSSMTNARIAPPSIMSASSAFDLTASGMQNSLRSVLPTSTIGHAPMLANRSLSQPAPLSPTSLDPDRRMRRQIANCNERRRMQSINAGFMALRALLPRKEGEKLSKAAILQQTADMVHHLMGQKGDDIPDGGEPKKLKLEENHQDADQLAQIARLTTILETERAARKSLEKQVIQLRELLAMTTTSSQASSPVTPISTGSGFTLPSSYASSALPTPLRESPERKPSFHDSTSTPLSLLTLNGSPTSSESLVAPRILHPLPSLENTVIRPTPLPPISVEVSSPSLSTPSPLTAAAPIIFSSTAPPQPSILFQTVTSAMSTGNSTPVGLPHHLQGHNSAFVSTQPSMSLHQSMQTIVEAIRHLEGSHFIPTSPPPTSQTSLVR</sequence>
<dbReference type="InterPro" id="IPR011598">
    <property type="entry name" value="bHLH_dom"/>
</dbReference>
<keyword evidence="2" id="KW-0805">Transcription regulation</keyword>
<evidence type="ECO:0000256" key="5">
    <source>
        <dbReference type="ARBA" id="ARBA00023242"/>
    </source>
</evidence>
<dbReference type="FunCoup" id="A8XA81">
    <property type="interactions" value="128"/>
</dbReference>
<dbReference type="Gene3D" id="4.10.280.10">
    <property type="entry name" value="Helix-loop-helix DNA-binding domain"/>
    <property type="match status" value="1"/>
</dbReference>
<accession>A8XA81</accession>
<evidence type="ECO:0000256" key="2">
    <source>
        <dbReference type="ARBA" id="ARBA00023015"/>
    </source>
</evidence>
<dbReference type="CDD" id="cd11419">
    <property type="entry name" value="bHLHzip_TFAP4"/>
    <property type="match status" value="1"/>
</dbReference>
<keyword evidence="4" id="KW-0804">Transcription</keyword>
<dbReference type="PANTHER" id="PTHR15741:SF27">
    <property type="entry name" value="TRANSCRIPTION FACTOR AP-4"/>
    <property type="match status" value="1"/>
</dbReference>
<dbReference type="GO" id="GO:0000978">
    <property type="term" value="F:RNA polymerase II cis-regulatory region sequence-specific DNA binding"/>
    <property type="evidence" value="ECO:0000318"/>
    <property type="project" value="GO_Central"/>
</dbReference>
<dbReference type="PROSITE" id="PS50888">
    <property type="entry name" value="BHLH"/>
    <property type="match status" value="1"/>
</dbReference>
<keyword evidence="8" id="KW-0732">Signal</keyword>
<evidence type="ECO:0000313" key="10">
    <source>
        <dbReference type="EMBL" id="CAP29549.2"/>
    </source>
</evidence>
<evidence type="ECO:0000313" key="11">
    <source>
        <dbReference type="Proteomes" id="UP000008549"/>
    </source>
</evidence>
<name>A8XA81_CAEBR</name>
<keyword evidence="5" id="KW-0539">Nucleus</keyword>